<sequence length="313" mass="34919">MLANCDLLHIHYRDLVGADPRQREPAVLRSEFQQVTEAFTQLTSNLPMCDELGLCLKYNRFLLVYDQSDDSGQTLHSSFATIVSATYMAGFHRVTPSAGGHITFVPQWRRRISAMVYTIDKKLAMFLDRPPLVMRQYCDMEAPADVNISDDDTTRMKSKGVSLDALGLSNGRKKLSNHVQSPPLSPRHHQGGDSRNAAWHKQIGCTGKGPVCSRCIVAVFSQLHEIYQRYVGKAARVCRGPYPSLQLSGLPPLQISDPKTYTPRYCPGVFPSADFSGRGGPFYPACPERGARQGERSDHRSSSNFSTLWTFKC</sequence>
<proteinExistence type="predicted"/>
<organism evidence="1 2">
    <name type="scientific">Aspergillus brunneoviolaceus CBS 621.78</name>
    <dbReference type="NCBI Taxonomy" id="1450534"/>
    <lineage>
        <taxon>Eukaryota</taxon>
        <taxon>Fungi</taxon>
        <taxon>Dikarya</taxon>
        <taxon>Ascomycota</taxon>
        <taxon>Pezizomycotina</taxon>
        <taxon>Eurotiomycetes</taxon>
        <taxon>Eurotiomycetidae</taxon>
        <taxon>Eurotiales</taxon>
        <taxon>Aspergillaceae</taxon>
        <taxon>Aspergillus</taxon>
        <taxon>Aspergillus subgen. Circumdati</taxon>
    </lineage>
</organism>
<evidence type="ECO:0000313" key="2">
    <source>
        <dbReference type="Proteomes" id="UP000249057"/>
    </source>
</evidence>
<dbReference type="EMBL" id="KZ825317">
    <property type="protein sequence ID" value="RAH49604.1"/>
    <property type="molecule type" value="Genomic_DNA"/>
</dbReference>
<name>A0ACD1GJU2_9EURO</name>
<evidence type="ECO:0000313" key="1">
    <source>
        <dbReference type="EMBL" id="RAH49604.1"/>
    </source>
</evidence>
<dbReference type="Proteomes" id="UP000249057">
    <property type="component" value="Unassembled WGS sequence"/>
</dbReference>
<accession>A0ACD1GJU2</accession>
<protein>
    <submittedName>
        <fullName evidence="1">Uncharacterized protein</fullName>
    </submittedName>
</protein>
<gene>
    <name evidence="1" type="ORF">BO95DRAFT_506693</name>
</gene>
<reference evidence="1" key="1">
    <citation type="submission" date="2018-02" db="EMBL/GenBank/DDBJ databases">
        <title>The genomes of Aspergillus section Nigri reveals drivers in fungal speciation.</title>
        <authorList>
            <consortium name="DOE Joint Genome Institute"/>
            <person name="Vesth T.C."/>
            <person name="Nybo J."/>
            <person name="Theobald S."/>
            <person name="Brandl J."/>
            <person name="Frisvad J.C."/>
            <person name="Nielsen K.F."/>
            <person name="Lyhne E.K."/>
            <person name="Kogle M.E."/>
            <person name="Kuo A."/>
            <person name="Riley R."/>
            <person name="Clum A."/>
            <person name="Nolan M."/>
            <person name="Lipzen A."/>
            <person name="Salamov A."/>
            <person name="Henrissat B."/>
            <person name="Wiebenga A."/>
            <person name="De vries R.P."/>
            <person name="Grigoriev I.V."/>
            <person name="Mortensen U.H."/>
            <person name="Andersen M.R."/>
            <person name="Baker S.E."/>
        </authorList>
    </citation>
    <scope>NUCLEOTIDE SEQUENCE</scope>
    <source>
        <strain evidence="1">CBS 621.78</strain>
    </source>
</reference>
<keyword evidence="2" id="KW-1185">Reference proteome</keyword>